<dbReference type="EMBL" id="CP003075">
    <property type="protein sequence ID" value="AEQ50760.1"/>
    <property type="molecule type" value="Genomic_DNA"/>
</dbReference>
<feature type="domain" description="Phage capsid-like C-terminal" evidence="3">
    <location>
        <begin position="177"/>
        <end position="432"/>
    </location>
</feature>
<dbReference type="AlphaFoldDB" id="G4RDD4"/>
<evidence type="ECO:0000313" key="4">
    <source>
        <dbReference type="EMBL" id="AEQ50760.1"/>
    </source>
</evidence>
<dbReference type="InterPro" id="IPR024455">
    <property type="entry name" value="Phage_capsid"/>
</dbReference>
<comment type="subcellular location">
    <subcellularLocation>
        <location evidence="1">Virion</location>
    </subcellularLocation>
</comment>
<dbReference type="Gene3D" id="3.30.2400.10">
    <property type="entry name" value="Major capsid protein gp5"/>
    <property type="match status" value="1"/>
</dbReference>
<feature type="region of interest" description="Disordered" evidence="2">
    <location>
        <begin position="78"/>
        <end position="111"/>
    </location>
</feature>
<dbReference type="SUPFAM" id="SSF56563">
    <property type="entry name" value="Major capsid protein gp5"/>
    <property type="match status" value="1"/>
</dbReference>
<dbReference type="Pfam" id="PF05065">
    <property type="entry name" value="Phage_capsid"/>
    <property type="match status" value="1"/>
</dbReference>
<dbReference type="PATRIC" id="fig|1082931.4.peg.716"/>
<name>G4RDD4_PELHB</name>
<dbReference type="Gene3D" id="3.30.2320.10">
    <property type="entry name" value="hypothetical protein PF0899 domain"/>
    <property type="match status" value="1"/>
</dbReference>
<dbReference type="Proteomes" id="UP000008850">
    <property type="component" value="Chromosome"/>
</dbReference>
<dbReference type="NCBIfam" id="TIGR01554">
    <property type="entry name" value="major_cap_HK97"/>
    <property type="match status" value="1"/>
</dbReference>
<gene>
    <name evidence="4" type="ordered locus">KKY_721</name>
</gene>
<dbReference type="KEGG" id="phl:KKY_721"/>
<dbReference type="eggNOG" id="COG4653">
    <property type="taxonomic scope" value="Bacteria"/>
</dbReference>
<organism evidence="4 5">
    <name type="scientific">Pelagibacterium halotolerans (strain DSM 22347 / JCM 15775 / CGMCC 1.7692 / B2)</name>
    <dbReference type="NCBI Taxonomy" id="1082931"/>
    <lineage>
        <taxon>Bacteria</taxon>
        <taxon>Pseudomonadati</taxon>
        <taxon>Pseudomonadota</taxon>
        <taxon>Alphaproteobacteria</taxon>
        <taxon>Hyphomicrobiales</taxon>
        <taxon>Devosiaceae</taxon>
        <taxon>Pelagibacterium</taxon>
    </lineage>
</organism>
<keyword evidence="5" id="KW-1185">Reference proteome</keyword>
<reference evidence="4 5" key="1">
    <citation type="journal article" date="2012" name="J. Bacteriol.">
        <title>Complete genome sequence of Pelagibacterium halotolerans B2T.</title>
        <authorList>
            <person name="Huo Y.Y."/>
            <person name="Cheng H."/>
            <person name="Han X.F."/>
            <person name="Jiang X.W."/>
            <person name="Sun C."/>
            <person name="Zhang X.Q."/>
            <person name="Zhu X.F."/>
            <person name="Liu Y.F."/>
            <person name="Li P.F."/>
            <person name="Ni P.X."/>
            <person name="Wu M."/>
        </authorList>
    </citation>
    <scope>NUCLEOTIDE SEQUENCE [LARGE SCALE GENOMIC DNA]</scope>
    <source>
        <strain evidence="5">DSM 22347 / JCM 15775 / CGMCC 1.7692 / B2</strain>
    </source>
</reference>
<dbReference type="HOGENOM" id="CLU_769106_0_0_5"/>
<proteinExistence type="predicted"/>
<evidence type="ECO:0000256" key="2">
    <source>
        <dbReference type="SAM" id="MobiDB-lite"/>
    </source>
</evidence>
<dbReference type="InterPro" id="IPR054612">
    <property type="entry name" value="Phage_capsid-like_C"/>
</dbReference>
<evidence type="ECO:0000313" key="5">
    <source>
        <dbReference type="Proteomes" id="UP000008850"/>
    </source>
</evidence>
<evidence type="ECO:0000259" key="3">
    <source>
        <dbReference type="Pfam" id="PF05065"/>
    </source>
</evidence>
<dbReference type="STRING" id="1082931.KKY_721"/>
<accession>G4RDD4</accession>
<dbReference type="RefSeq" id="WP_014129909.1">
    <property type="nucleotide sequence ID" value="NC_016078.1"/>
</dbReference>
<protein>
    <submittedName>
        <fullName evidence="4">Phage major capsid protein, HK97 family</fullName>
    </submittedName>
</protein>
<sequence length="437" mass="47631">MSTLTQVREKLAAKQDALGKVFEEAKTDDGTYDFQKVSKDTIKSNLGDDLKTTIDIVKRVNEKNAELDELGKEAEALEAAEKAAGSHADREKVKSRLPMPGEKGGDRERPRVKSLGELLAEEKAYEDWIKRGTPGGIDFSYDMLPSEALAKGMQIETILTKALMSTGAGFAPESVRMPGFVEAATRPLQLIDIIPMSPIGQAAVKYMEETTRTHGAAEKAEGAAYGESEFAFTERSSDVRKITDSLPVTDEQLEDVLMMQGYINGRLTFGLRQRLDTQAYVGNGTAPNLRGIVNVSGIQTQAKGADPVPDAFFKAMTKIRTVGRAIPTHHVMHPTDWQGVRLLRTTDGVYIWGSPSEAGPERMWGLPVVQNEARAAGSGMVGSFQPAWISAFERKGVDIQVGYVGTQFAEGKRTVRGDMRVALVIFRPAAFCDVTGL</sequence>
<evidence type="ECO:0000256" key="1">
    <source>
        <dbReference type="ARBA" id="ARBA00004328"/>
    </source>
</evidence>